<dbReference type="EMBL" id="JABWUV010000019">
    <property type="protein sequence ID" value="KAF6285895.1"/>
    <property type="molecule type" value="Genomic_DNA"/>
</dbReference>
<keyword evidence="3" id="KW-1185">Reference proteome</keyword>
<feature type="region of interest" description="Disordered" evidence="1">
    <location>
        <begin position="1"/>
        <end position="75"/>
    </location>
</feature>
<proteinExistence type="predicted"/>
<evidence type="ECO:0000256" key="1">
    <source>
        <dbReference type="SAM" id="MobiDB-lite"/>
    </source>
</evidence>
<gene>
    <name evidence="2" type="ORF">mMyoMyo1_009466</name>
</gene>
<reference evidence="2 3" key="1">
    <citation type="journal article" date="2020" name="Nature">
        <title>Six reference-quality genomes reveal evolution of bat adaptations.</title>
        <authorList>
            <person name="Jebb D."/>
            <person name="Huang Z."/>
            <person name="Pippel M."/>
            <person name="Hughes G.M."/>
            <person name="Lavrichenko K."/>
            <person name="Devanna P."/>
            <person name="Winkler S."/>
            <person name="Jermiin L.S."/>
            <person name="Skirmuntt E.C."/>
            <person name="Katzourakis A."/>
            <person name="Burkitt-Gray L."/>
            <person name="Ray D.A."/>
            <person name="Sullivan K.A.M."/>
            <person name="Roscito J.G."/>
            <person name="Kirilenko B.M."/>
            <person name="Davalos L.M."/>
            <person name="Corthals A.P."/>
            <person name="Power M.L."/>
            <person name="Jones G."/>
            <person name="Ransome R.D."/>
            <person name="Dechmann D.K.N."/>
            <person name="Locatelli A.G."/>
            <person name="Puechmaille S.J."/>
            <person name="Fedrigo O."/>
            <person name="Jarvis E.D."/>
            <person name="Hiller M."/>
            <person name="Vernes S.C."/>
            <person name="Myers E.W."/>
            <person name="Teeling E.C."/>
        </authorList>
    </citation>
    <scope>NUCLEOTIDE SEQUENCE [LARGE SCALE GENOMIC DNA]</scope>
    <source>
        <strain evidence="2">MMyoMyo1</strain>
        <tissue evidence="2">Flight muscle</tissue>
    </source>
</reference>
<organism evidence="2 3">
    <name type="scientific">Myotis myotis</name>
    <name type="common">Greater mouse-eared bat</name>
    <name type="synonym">Vespertilio myotis</name>
    <dbReference type="NCBI Taxonomy" id="51298"/>
    <lineage>
        <taxon>Eukaryota</taxon>
        <taxon>Metazoa</taxon>
        <taxon>Chordata</taxon>
        <taxon>Craniata</taxon>
        <taxon>Vertebrata</taxon>
        <taxon>Euteleostomi</taxon>
        <taxon>Mammalia</taxon>
        <taxon>Eutheria</taxon>
        <taxon>Laurasiatheria</taxon>
        <taxon>Chiroptera</taxon>
        <taxon>Yangochiroptera</taxon>
        <taxon>Vespertilionidae</taxon>
        <taxon>Myotis</taxon>
    </lineage>
</organism>
<feature type="compositionally biased region" description="Basic and acidic residues" evidence="1">
    <location>
        <begin position="62"/>
        <end position="73"/>
    </location>
</feature>
<comment type="caution">
    <text evidence="2">The sequence shown here is derived from an EMBL/GenBank/DDBJ whole genome shotgun (WGS) entry which is preliminary data.</text>
</comment>
<dbReference type="AlphaFoldDB" id="A0A7J7SCE2"/>
<evidence type="ECO:0000313" key="3">
    <source>
        <dbReference type="Proteomes" id="UP000527355"/>
    </source>
</evidence>
<sequence length="142" mass="15633">MRVRASGAPAFLRHRESRVHAPRHGGRRLTQDPARRPLMLGDASEGLRKRSRQGNAGVATKHSPEPFRPRERGCPGTGVLVETKFETGSLALRAWGRPGGLPLWGGKAGVRRWGSKPAPSHTEKIQKGPQSRGEGRRRVFHT</sequence>
<evidence type="ECO:0000313" key="2">
    <source>
        <dbReference type="EMBL" id="KAF6285895.1"/>
    </source>
</evidence>
<dbReference type="Proteomes" id="UP000527355">
    <property type="component" value="Unassembled WGS sequence"/>
</dbReference>
<feature type="region of interest" description="Disordered" evidence="1">
    <location>
        <begin position="96"/>
        <end position="142"/>
    </location>
</feature>
<feature type="compositionally biased region" description="Basic and acidic residues" evidence="1">
    <location>
        <begin position="133"/>
        <end position="142"/>
    </location>
</feature>
<name>A0A7J7SCE2_MYOMY</name>
<accession>A0A7J7SCE2</accession>
<feature type="compositionally biased region" description="Gly residues" evidence="1">
    <location>
        <begin position="97"/>
        <end position="108"/>
    </location>
</feature>
<protein>
    <submittedName>
        <fullName evidence="2">Uncharacterized protein</fullName>
    </submittedName>
</protein>
<feature type="compositionally biased region" description="Basic residues" evidence="1">
    <location>
        <begin position="15"/>
        <end position="27"/>
    </location>
</feature>